<name>A0A1X6WTC7_9ENTE</name>
<feature type="domain" description="Helicase Helix-turn-helix" evidence="1">
    <location>
        <begin position="234"/>
        <end position="322"/>
    </location>
</feature>
<accession>A0A1X6WTC7</accession>
<evidence type="ECO:0000259" key="1">
    <source>
        <dbReference type="Pfam" id="PF14493"/>
    </source>
</evidence>
<evidence type="ECO:0000313" key="2">
    <source>
        <dbReference type="EMBL" id="SLM86866.1"/>
    </source>
</evidence>
<reference evidence="3" key="1">
    <citation type="submission" date="2017-02" db="EMBL/GenBank/DDBJ databases">
        <authorList>
            <person name="Dridi B."/>
        </authorList>
    </citation>
    <scope>NUCLEOTIDE SEQUENCE [LARGE SCALE GENOMIC DNA]</scope>
    <source>
        <strain evidence="3">bH819</strain>
    </source>
</reference>
<gene>
    <name evidence="2" type="ORF">FM121_12265</name>
</gene>
<evidence type="ECO:0000313" key="3">
    <source>
        <dbReference type="Proteomes" id="UP000195918"/>
    </source>
</evidence>
<proteinExistence type="predicted"/>
<dbReference type="EMBL" id="FWFD01000015">
    <property type="protein sequence ID" value="SLM86866.1"/>
    <property type="molecule type" value="Genomic_DNA"/>
</dbReference>
<dbReference type="Pfam" id="PF14493">
    <property type="entry name" value="HTH_40"/>
    <property type="match status" value="1"/>
</dbReference>
<organism evidence="2 3">
    <name type="scientific">Vagococcus fluvialis bH819</name>
    <dbReference type="NCBI Taxonomy" id="1255619"/>
    <lineage>
        <taxon>Bacteria</taxon>
        <taxon>Bacillati</taxon>
        <taxon>Bacillota</taxon>
        <taxon>Bacilli</taxon>
        <taxon>Lactobacillales</taxon>
        <taxon>Enterococcaceae</taxon>
        <taxon>Vagococcus</taxon>
    </lineage>
</organism>
<sequence>MRISTLYHLLKGKKTASILSYGYFYNVLDYFYLFPKLKEDSYLEMIAQLKEENYLVDTEEGAVQISKKGIKIINEEVLFPNLEYLNQLHYYKWDIKVWQRLIFTTQVLSEKSYKERNYLPIENSLYRQQQLKRWLNMQSENIIPKFYEEWLLLTEYLSIQQQTYIFKQLVGHEHIGETLQQIAEEHDVDIIFAYLEFKNAVHQLIFLIEQKHEKFPVFFDIIQIEKGLVKEESSLITKEIFIKNKSIKEISMIRNLKESTIVDHLIEIYLVQGEKNNLLFISDDKINQLNEYRKEKPDFRKWVYKEAVSAVSGLTFYEFKMFQFSLVEQEKIE</sequence>
<dbReference type="InterPro" id="IPR029491">
    <property type="entry name" value="Helicase_HTH"/>
</dbReference>
<dbReference type="Proteomes" id="UP000195918">
    <property type="component" value="Unassembled WGS sequence"/>
</dbReference>
<keyword evidence="3" id="KW-1185">Reference proteome</keyword>
<dbReference type="AlphaFoldDB" id="A0A1X6WTC7"/>
<protein>
    <recommendedName>
        <fullName evidence="1">Helicase Helix-turn-helix domain-containing protein</fullName>
    </recommendedName>
</protein>